<evidence type="ECO:0000313" key="3">
    <source>
        <dbReference type="EMBL" id="MCO6045808.1"/>
    </source>
</evidence>
<dbReference type="PANTHER" id="PTHR37947:SF1">
    <property type="entry name" value="BLL2462 PROTEIN"/>
    <property type="match status" value="1"/>
</dbReference>
<evidence type="ECO:0000256" key="1">
    <source>
        <dbReference type="SAM" id="Phobius"/>
    </source>
</evidence>
<organism evidence="3 4">
    <name type="scientific">Aeoliella straminimaris</name>
    <dbReference type="NCBI Taxonomy" id="2954799"/>
    <lineage>
        <taxon>Bacteria</taxon>
        <taxon>Pseudomonadati</taxon>
        <taxon>Planctomycetota</taxon>
        <taxon>Planctomycetia</taxon>
        <taxon>Pirellulales</taxon>
        <taxon>Lacipirellulaceae</taxon>
        <taxon>Aeoliella</taxon>
    </lineage>
</organism>
<feature type="transmembrane region" description="Helical" evidence="1">
    <location>
        <begin position="12"/>
        <end position="29"/>
    </location>
</feature>
<dbReference type="SUPFAM" id="SSF53300">
    <property type="entry name" value="vWA-like"/>
    <property type="match status" value="1"/>
</dbReference>
<feature type="domain" description="Putative glutamine amidotransferase" evidence="2">
    <location>
        <begin position="404"/>
        <end position="573"/>
    </location>
</feature>
<dbReference type="EMBL" id="JAMXLR010000061">
    <property type="protein sequence ID" value="MCO6045808.1"/>
    <property type="molecule type" value="Genomic_DNA"/>
</dbReference>
<comment type="caution">
    <text evidence="3">The sequence shown here is derived from an EMBL/GenBank/DDBJ whole genome shotgun (WGS) entry which is preliminary data.</text>
</comment>
<dbReference type="Gene3D" id="3.40.50.410">
    <property type="entry name" value="von Willebrand factor, type A domain"/>
    <property type="match status" value="1"/>
</dbReference>
<dbReference type="Pfam" id="PF07090">
    <property type="entry name" value="GATase1_like"/>
    <property type="match status" value="1"/>
</dbReference>
<dbReference type="AlphaFoldDB" id="A0A9X2JIL0"/>
<dbReference type="Gene3D" id="3.40.50.880">
    <property type="match status" value="1"/>
</dbReference>
<gene>
    <name evidence="3" type="ORF">NG895_18065</name>
</gene>
<evidence type="ECO:0000313" key="4">
    <source>
        <dbReference type="Proteomes" id="UP001155241"/>
    </source>
</evidence>
<dbReference type="InterPro" id="IPR029062">
    <property type="entry name" value="Class_I_gatase-like"/>
</dbReference>
<reference evidence="3" key="1">
    <citation type="submission" date="2022-06" db="EMBL/GenBank/DDBJ databases">
        <title>Aeoliella straminimaris, a novel planctomycete from sediments.</title>
        <authorList>
            <person name="Vitorino I.R."/>
            <person name="Lage O.M."/>
        </authorList>
    </citation>
    <scope>NUCLEOTIDE SEQUENCE</scope>
    <source>
        <strain evidence="3">ICT_H6.2</strain>
    </source>
</reference>
<keyword evidence="1" id="KW-1133">Transmembrane helix</keyword>
<proteinExistence type="predicted"/>
<dbReference type="PANTHER" id="PTHR37947">
    <property type="entry name" value="BLL2462 PROTEIN"/>
    <property type="match status" value="1"/>
</dbReference>
<keyword evidence="1" id="KW-0812">Transmembrane</keyword>
<accession>A0A9X2JIL0</accession>
<dbReference type="InterPro" id="IPR036465">
    <property type="entry name" value="vWFA_dom_sf"/>
</dbReference>
<dbReference type="Proteomes" id="UP001155241">
    <property type="component" value="Unassembled WGS sequence"/>
</dbReference>
<dbReference type="InterPro" id="IPR010768">
    <property type="entry name" value="GATase1-like"/>
</dbReference>
<dbReference type="SUPFAM" id="SSF52317">
    <property type="entry name" value="Class I glutamine amidotransferase-like"/>
    <property type="match status" value="1"/>
</dbReference>
<dbReference type="RefSeq" id="WP_252853919.1">
    <property type="nucleotide sequence ID" value="NZ_JAMXLR010000061.1"/>
</dbReference>
<evidence type="ECO:0000259" key="2">
    <source>
        <dbReference type="Pfam" id="PF07090"/>
    </source>
</evidence>
<name>A0A9X2JIL0_9BACT</name>
<keyword evidence="3" id="KW-0315">Glutamine amidotransferase</keyword>
<feature type="transmembrane region" description="Helical" evidence="1">
    <location>
        <begin position="41"/>
        <end position="59"/>
    </location>
</feature>
<protein>
    <submittedName>
        <fullName evidence="3">Glutamine amidotransferase</fullName>
    </submittedName>
</protein>
<sequence>MSLTFHPVGGYLFVAIIAAVLLVLLARVGPRHMEVPFGRMLTLKMLRLVAILLLLFAMLRPTLQFTRSTPEDATLLILADRSRSMQVEDSLDNRSRYDAVRLVLGESADGLQSLAENWNVRAYSFAESLDPVEVSGGTLDLGDRPTGEQSPLGAALQELLEREGDQRLRGVIVLSDGAQRAVPPLDAAPQLVARQYAAESVPLYTFYFGQPGGSDRSDLAIENLLVNGTVFANAPMRVSGQLTAEGYANRRAKVQLLWERVDDKGNSKMEVVDTSEQEIVAADSRTPVSLGYTPTTPGEYKVTLRAESPEGELITTNNESSTFVTVREGGIKVLYLYGASNIGGGAGVEQAFVPRSIDESPDILVSRKLFDYTRPQEDLRRELQPGNYDVVVLSDVDKDAMDAESWQALAEMVRRGTGLMMGGGYHSFGPGGFLNNPIAEVLPVNIGPAERQNFREKLREDVHVAGPLKMQPAGDIGRTHPIMQIEASGQPGAGWEDLPALDGANRLSRRLLKPNAQVLAESADAARHPLLVVGQAGNGRTLAFAGDTTFRWQLENHGDEFRRFWRQVILWLARKDDDASGRVWLDLASRRVSRGGRLDVEVGATPGDDDDPNATIEFEVIITLPDGTKQPLVTVATDTGRRAGTFATTDQPGDYVAEVTAKIDGQVLGSSRARFLVPDQDLELDRPGAEPTLLAGLAKLTEAAGGQALAPEELPALVRKLAAEKPEMKTEVIERRTYWDKWPFMLLFIAVVGVEWFLRKRWGLV</sequence>
<keyword evidence="1" id="KW-0472">Membrane</keyword>
<keyword evidence="4" id="KW-1185">Reference proteome</keyword>